<name>A0ABN8HVH2_9NEOP</name>
<dbReference type="PROSITE" id="PS50042">
    <property type="entry name" value="CNMP_BINDING_3"/>
    <property type="match status" value="1"/>
</dbReference>
<feature type="domain" description="Cyclic nucleotide-binding" evidence="2">
    <location>
        <begin position="349"/>
        <end position="449"/>
    </location>
</feature>
<proteinExistence type="predicted"/>
<dbReference type="Gene3D" id="1.10.287.70">
    <property type="match status" value="1"/>
</dbReference>
<feature type="transmembrane region" description="Helical" evidence="1">
    <location>
        <begin position="246"/>
        <end position="271"/>
    </location>
</feature>
<dbReference type="InterPro" id="IPR018490">
    <property type="entry name" value="cNMP-bd_dom_sf"/>
</dbReference>
<keyword evidence="1" id="KW-0812">Transmembrane</keyword>
<organism evidence="3 4">
    <name type="scientific">Iphiclides podalirius</name>
    <name type="common">scarce swallowtail</name>
    <dbReference type="NCBI Taxonomy" id="110791"/>
    <lineage>
        <taxon>Eukaryota</taxon>
        <taxon>Metazoa</taxon>
        <taxon>Ecdysozoa</taxon>
        <taxon>Arthropoda</taxon>
        <taxon>Hexapoda</taxon>
        <taxon>Insecta</taxon>
        <taxon>Pterygota</taxon>
        <taxon>Neoptera</taxon>
        <taxon>Endopterygota</taxon>
        <taxon>Lepidoptera</taxon>
        <taxon>Glossata</taxon>
        <taxon>Ditrysia</taxon>
        <taxon>Papilionoidea</taxon>
        <taxon>Papilionidae</taxon>
        <taxon>Papilioninae</taxon>
        <taxon>Iphiclides</taxon>
    </lineage>
</organism>
<dbReference type="Gene3D" id="2.60.120.10">
    <property type="entry name" value="Jelly Rolls"/>
    <property type="match status" value="1"/>
</dbReference>
<dbReference type="SMART" id="SM00100">
    <property type="entry name" value="cNMP"/>
    <property type="match status" value="1"/>
</dbReference>
<dbReference type="SUPFAM" id="SSF51206">
    <property type="entry name" value="cAMP-binding domain-like"/>
    <property type="match status" value="1"/>
</dbReference>
<feature type="non-terminal residue" evidence="3">
    <location>
        <position position="1"/>
    </location>
</feature>
<sequence length="495" mass="57769">MCSVVVYYHILKSAKIYLYWNSIMIVVNIAHMICSSLRLCFILESAAGPKLHSMDYALLGMNLICFIDIYVRFNTGYRCDETHIVVNRRRIIWHYLRGWFTIDLISCLPVAYILLNTRLHSYRYLLMGHLMSILRVLRLATVVRNLKTFMLIFTDSYIWLRIIRHIVLLGFSVHYSNCIIYMLPVLTYYWNGEICDKYALFLTSINPDLTAFPCTVRYNKALFITVSALVGVDPSSMVKFKSMEEFIVYALIVFYHAMFMVYTVVFLLKIYMTAYSSMMRFHDLMSQMEAYMQHKQLPAQLKKRLRQFYRYRYQEQYYKEDDTLECLSDQLRHEITLHTCHKLVDRLPLLKGLPAGVVGAVLGCLRPEVYLPNDLVMRAGDTGHCMYFVANGTVAVYSLKGAEICHLEDGDHFGEVALLMRDSKRVATVVSVEITQVYRLDAADFRLIVKSNDVLYDRLQVLASQRMHETVLMDDEYRRRRDGTDDLDASALRLN</sequence>
<feature type="transmembrane region" description="Helical" evidence="1">
    <location>
        <begin position="18"/>
        <end position="44"/>
    </location>
</feature>
<gene>
    <name evidence="3" type="ORF">IPOD504_LOCUS2346</name>
</gene>
<dbReference type="SUPFAM" id="SSF81324">
    <property type="entry name" value="Voltage-gated potassium channels"/>
    <property type="match status" value="1"/>
</dbReference>
<accession>A0ABN8HVH2</accession>
<keyword evidence="1" id="KW-0472">Membrane</keyword>
<evidence type="ECO:0000313" key="4">
    <source>
        <dbReference type="Proteomes" id="UP000837857"/>
    </source>
</evidence>
<dbReference type="Pfam" id="PF00027">
    <property type="entry name" value="cNMP_binding"/>
    <property type="match status" value="1"/>
</dbReference>
<keyword evidence="1" id="KW-1133">Transmembrane helix</keyword>
<reference evidence="3" key="1">
    <citation type="submission" date="2022-03" db="EMBL/GenBank/DDBJ databases">
        <authorList>
            <person name="Martin H S."/>
        </authorList>
    </citation>
    <scope>NUCLEOTIDE SEQUENCE</scope>
</reference>
<evidence type="ECO:0000259" key="2">
    <source>
        <dbReference type="PROSITE" id="PS50042"/>
    </source>
</evidence>
<evidence type="ECO:0000313" key="3">
    <source>
        <dbReference type="EMBL" id="CAH2040175.1"/>
    </source>
</evidence>
<dbReference type="PANTHER" id="PTHR45689:SF14">
    <property type="entry name" value="CYCLIC NUCLEOTIDE-GATED CATION CHANNEL SUBUNIT A-LIKE PROTEIN"/>
    <property type="match status" value="1"/>
</dbReference>
<dbReference type="Proteomes" id="UP000837857">
    <property type="component" value="Chromosome 12"/>
</dbReference>
<dbReference type="InterPro" id="IPR051413">
    <property type="entry name" value="K/Na_HCN_channel"/>
</dbReference>
<dbReference type="InterPro" id="IPR014710">
    <property type="entry name" value="RmlC-like_jellyroll"/>
</dbReference>
<dbReference type="Gene3D" id="1.10.287.630">
    <property type="entry name" value="Helix hairpin bin"/>
    <property type="match status" value="1"/>
</dbReference>
<feature type="transmembrane region" description="Helical" evidence="1">
    <location>
        <begin position="162"/>
        <end position="183"/>
    </location>
</feature>
<dbReference type="PANTHER" id="PTHR45689">
    <property type="entry name" value="I[[H]] CHANNEL, ISOFORM E"/>
    <property type="match status" value="1"/>
</dbReference>
<dbReference type="CDD" id="cd00038">
    <property type="entry name" value="CAP_ED"/>
    <property type="match status" value="1"/>
</dbReference>
<keyword evidence="4" id="KW-1185">Reference proteome</keyword>
<dbReference type="InterPro" id="IPR000595">
    <property type="entry name" value="cNMP-bd_dom"/>
</dbReference>
<evidence type="ECO:0000256" key="1">
    <source>
        <dbReference type="SAM" id="Phobius"/>
    </source>
</evidence>
<dbReference type="EMBL" id="OW152824">
    <property type="protein sequence ID" value="CAH2040175.1"/>
    <property type="molecule type" value="Genomic_DNA"/>
</dbReference>
<feature type="transmembrane region" description="Helical" evidence="1">
    <location>
        <begin position="121"/>
        <end position="141"/>
    </location>
</feature>
<feature type="transmembrane region" description="Helical" evidence="1">
    <location>
        <begin position="94"/>
        <end position="115"/>
    </location>
</feature>
<protein>
    <recommendedName>
        <fullName evidence="2">Cyclic nucleotide-binding domain-containing protein</fullName>
    </recommendedName>
</protein>
<feature type="transmembrane region" description="Helical" evidence="1">
    <location>
        <begin position="56"/>
        <end position="73"/>
    </location>
</feature>